<evidence type="ECO:0000313" key="1">
    <source>
        <dbReference type="EMBL" id="MBW0559076.1"/>
    </source>
</evidence>
<gene>
    <name evidence="1" type="ORF">O181_098791</name>
</gene>
<comment type="caution">
    <text evidence="1">The sequence shown here is derived from an EMBL/GenBank/DDBJ whole genome shotgun (WGS) entry which is preliminary data.</text>
</comment>
<name>A0A9Q3JBM8_9BASI</name>
<accession>A0A9Q3JBM8</accession>
<dbReference type="EMBL" id="AVOT02067620">
    <property type="protein sequence ID" value="MBW0559076.1"/>
    <property type="molecule type" value="Genomic_DNA"/>
</dbReference>
<proteinExistence type="predicted"/>
<dbReference type="AlphaFoldDB" id="A0A9Q3JBM8"/>
<keyword evidence="2" id="KW-1185">Reference proteome</keyword>
<protein>
    <submittedName>
        <fullName evidence="1">Uncharacterized protein</fullName>
    </submittedName>
</protein>
<evidence type="ECO:0000313" key="2">
    <source>
        <dbReference type="Proteomes" id="UP000765509"/>
    </source>
</evidence>
<dbReference type="Proteomes" id="UP000765509">
    <property type="component" value="Unassembled WGS sequence"/>
</dbReference>
<organism evidence="1 2">
    <name type="scientific">Austropuccinia psidii MF-1</name>
    <dbReference type="NCBI Taxonomy" id="1389203"/>
    <lineage>
        <taxon>Eukaryota</taxon>
        <taxon>Fungi</taxon>
        <taxon>Dikarya</taxon>
        <taxon>Basidiomycota</taxon>
        <taxon>Pucciniomycotina</taxon>
        <taxon>Pucciniomycetes</taxon>
        <taxon>Pucciniales</taxon>
        <taxon>Sphaerophragmiaceae</taxon>
        <taxon>Austropuccinia</taxon>
    </lineage>
</organism>
<sequence length="239" mass="27405">MMCETNPSRGKRYTDGASCITSILMNDFEAKVNLNTGAICTCIGKDYFQIILPEWKNHLSPIVGVQFSSASNNMNPLGILDTNLVFPHPARSVRIKTEIVVMENFTSQHIILGNYYLDIDDIDINKQKDRYLTIGENKRQKFAFLNMPRQISIVSSNKYTHKKEFVNNQLIEAHINPSSSQKMRPEVFDVLYTYKNAFASDNKQLETIKGHEFDINLNIDRPYPPGLRRPAYPESPRAR</sequence>
<reference evidence="1" key="1">
    <citation type="submission" date="2021-03" db="EMBL/GenBank/DDBJ databases">
        <title>Draft genome sequence of rust myrtle Austropuccinia psidii MF-1, a brazilian biotype.</title>
        <authorList>
            <person name="Quecine M.C."/>
            <person name="Pachon D.M.R."/>
            <person name="Bonatelli M.L."/>
            <person name="Correr F.H."/>
            <person name="Franceschini L.M."/>
            <person name="Leite T.F."/>
            <person name="Margarido G.R.A."/>
            <person name="Almeida C.A."/>
            <person name="Ferrarezi J.A."/>
            <person name="Labate C.A."/>
        </authorList>
    </citation>
    <scope>NUCLEOTIDE SEQUENCE</scope>
    <source>
        <strain evidence="1">MF-1</strain>
    </source>
</reference>